<sequence>MFKTGNIKLLASAGSVASTDLIPPPPAMCEIPVAVNVPQNEFVMNIENADLEDDSKRQILDLLLYHKRLFECERSQKQLETVFNIYGGVSEKENIIRGLQKIFTDKLVKECSWLGRKNNYAVYNLKLISILKEAENDFEDNRSTVKDVHQKLLMMR</sequence>
<organism evidence="1 2">
    <name type="scientific">Aquatica leii</name>
    <dbReference type="NCBI Taxonomy" id="1421715"/>
    <lineage>
        <taxon>Eukaryota</taxon>
        <taxon>Metazoa</taxon>
        <taxon>Ecdysozoa</taxon>
        <taxon>Arthropoda</taxon>
        <taxon>Hexapoda</taxon>
        <taxon>Insecta</taxon>
        <taxon>Pterygota</taxon>
        <taxon>Neoptera</taxon>
        <taxon>Endopterygota</taxon>
        <taxon>Coleoptera</taxon>
        <taxon>Polyphaga</taxon>
        <taxon>Elateriformia</taxon>
        <taxon>Elateroidea</taxon>
        <taxon>Lampyridae</taxon>
        <taxon>Luciolinae</taxon>
        <taxon>Aquatica</taxon>
    </lineage>
</organism>
<evidence type="ECO:0000313" key="1">
    <source>
        <dbReference type="EMBL" id="KAK4881619.1"/>
    </source>
</evidence>
<reference evidence="2" key="1">
    <citation type="submission" date="2023-01" db="EMBL/GenBank/DDBJ databases">
        <title>Key to firefly adult light organ development and bioluminescence: homeobox transcription factors regulate luciferase expression and transportation to peroxisome.</title>
        <authorList>
            <person name="Fu X."/>
        </authorList>
    </citation>
    <scope>NUCLEOTIDE SEQUENCE [LARGE SCALE GENOMIC DNA]</scope>
</reference>
<evidence type="ECO:0000313" key="2">
    <source>
        <dbReference type="Proteomes" id="UP001353858"/>
    </source>
</evidence>
<dbReference type="Proteomes" id="UP001353858">
    <property type="component" value="Unassembled WGS sequence"/>
</dbReference>
<proteinExistence type="predicted"/>
<accession>A0AAN7PC03</accession>
<comment type="caution">
    <text evidence="1">The sequence shown here is derived from an EMBL/GenBank/DDBJ whole genome shotgun (WGS) entry which is preliminary data.</text>
</comment>
<evidence type="ECO:0008006" key="3">
    <source>
        <dbReference type="Google" id="ProtNLM"/>
    </source>
</evidence>
<dbReference type="EMBL" id="JARPUR010000002">
    <property type="protein sequence ID" value="KAK4881619.1"/>
    <property type="molecule type" value="Genomic_DNA"/>
</dbReference>
<name>A0AAN7PC03_9COLE</name>
<gene>
    <name evidence="1" type="ORF">RN001_004938</name>
</gene>
<protein>
    <recommendedName>
        <fullName evidence="3">DUF4806 domain-containing protein</fullName>
    </recommendedName>
</protein>
<dbReference type="AlphaFoldDB" id="A0AAN7PC03"/>
<keyword evidence="2" id="KW-1185">Reference proteome</keyword>